<protein>
    <submittedName>
        <fullName evidence="3">Uncharacterized protein</fullName>
    </submittedName>
</protein>
<proteinExistence type="predicted"/>
<keyword evidence="2" id="KW-0472">Membrane</keyword>
<evidence type="ECO:0000256" key="1">
    <source>
        <dbReference type="SAM" id="MobiDB-lite"/>
    </source>
</evidence>
<keyword evidence="2" id="KW-1133">Transmembrane helix</keyword>
<feature type="transmembrane region" description="Helical" evidence="2">
    <location>
        <begin position="371"/>
        <end position="392"/>
    </location>
</feature>
<evidence type="ECO:0000256" key="2">
    <source>
        <dbReference type="SAM" id="Phobius"/>
    </source>
</evidence>
<evidence type="ECO:0000313" key="4">
    <source>
        <dbReference type="Proteomes" id="UP000294662"/>
    </source>
</evidence>
<dbReference type="OrthoDB" id="7815691at2"/>
<reference evidence="3 4" key="1">
    <citation type="submission" date="2019-03" db="EMBL/GenBank/DDBJ databases">
        <authorList>
            <person name="Zhang S."/>
        </authorList>
    </citation>
    <scope>NUCLEOTIDE SEQUENCE [LARGE SCALE GENOMIC DNA]</scope>
    <source>
        <strain evidence="3 4">S4J41</strain>
    </source>
</reference>
<gene>
    <name evidence="3" type="ORF">E1B25_07550</name>
</gene>
<feature type="compositionally biased region" description="Low complexity" evidence="1">
    <location>
        <begin position="167"/>
        <end position="176"/>
    </location>
</feature>
<accession>A0A4R5EV81</accession>
<feature type="region of interest" description="Disordered" evidence="1">
    <location>
        <begin position="136"/>
        <end position="176"/>
    </location>
</feature>
<dbReference type="EMBL" id="SMFP01000004">
    <property type="protein sequence ID" value="TDE38869.1"/>
    <property type="molecule type" value="Genomic_DNA"/>
</dbReference>
<dbReference type="RefSeq" id="WP_132828162.1">
    <property type="nucleotide sequence ID" value="NZ_SMFP01000004.1"/>
</dbReference>
<dbReference type="AlphaFoldDB" id="A0A4R5EV81"/>
<keyword evidence="4" id="KW-1185">Reference proteome</keyword>
<name>A0A4R5EV81_9RHOB</name>
<dbReference type="Proteomes" id="UP000294662">
    <property type="component" value="Unassembled WGS sequence"/>
</dbReference>
<sequence length="420" mass="45615">MAGKEKVMAVLMGPFEVRQTFRDWPADMCLAVCLMDNGDCQLVVFQQEEADLLPRRLRDHLGLRSDALCFFPRVPGYPTRTLLYSDERRLMSLVAEAPEIVEEASDYSVNYAYAQEEGLDPAVFLGIEADLARGAPDAGGDVEHETRNVIDPEGPSAADFVSRRGKSAAAASETASNRAGRVRKALLPGFMQRTEQVQPGARFRSARELAMNEDLPVLCDIRPEQNGWIMVAQIHEGGGDIRIGDPDLIYLRDDHSVVAIRLEPPWAMSAALPGRIWIRARSLPPRMRAVFAGCVGPAEMTGSGAFLYLHVTSQADSVGPTRSPEQPVASPTAVPGVEAATAVSAQVEERAADASPAPVPQRPKRTMRRRFLALTGVAAALVLIQLGVQYGWNGDAGSLGSDAPINWERFRSAWQASRAG</sequence>
<organism evidence="3 4">
    <name type="scientific">Antarcticimicrobium sediminis</name>
    <dbReference type="NCBI Taxonomy" id="2546227"/>
    <lineage>
        <taxon>Bacteria</taxon>
        <taxon>Pseudomonadati</taxon>
        <taxon>Pseudomonadota</taxon>
        <taxon>Alphaproteobacteria</taxon>
        <taxon>Rhodobacterales</taxon>
        <taxon>Paracoccaceae</taxon>
        <taxon>Antarcticimicrobium</taxon>
    </lineage>
</organism>
<keyword evidence="2" id="KW-0812">Transmembrane</keyword>
<comment type="caution">
    <text evidence="3">The sequence shown here is derived from an EMBL/GenBank/DDBJ whole genome shotgun (WGS) entry which is preliminary data.</text>
</comment>
<evidence type="ECO:0000313" key="3">
    <source>
        <dbReference type="EMBL" id="TDE38869.1"/>
    </source>
</evidence>
<feature type="compositionally biased region" description="Basic and acidic residues" evidence="1">
    <location>
        <begin position="141"/>
        <end position="150"/>
    </location>
</feature>